<name>A0A5E3ZXB8_9ACTN</name>
<dbReference type="AlphaFoldDB" id="A0A5E3ZXB8"/>
<dbReference type="GO" id="GO:0000455">
    <property type="term" value="P:enzyme-directed rRNA pseudouridine synthesis"/>
    <property type="evidence" value="ECO:0007669"/>
    <property type="project" value="TreeGrafter"/>
</dbReference>
<dbReference type="GO" id="GO:0003723">
    <property type="term" value="F:RNA binding"/>
    <property type="evidence" value="ECO:0007669"/>
    <property type="project" value="InterPro"/>
</dbReference>
<dbReference type="InterPro" id="IPR006145">
    <property type="entry name" value="PsdUridine_synth_RsuA/RluA"/>
</dbReference>
<dbReference type="PROSITE" id="PS01129">
    <property type="entry name" value="PSI_RLU"/>
    <property type="match status" value="1"/>
</dbReference>
<dbReference type="Gene3D" id="3.30.2350.10">
    <property type="entry name" value="Pseudouridine synthase"/>
    <property type="match status" value="1"/>
</dbReference>
<comment type="catalytic activity">
    <reaction evidence="1">
        <text>a uridine in RNA = a pseudouridine in RNA</text>
        <dbReference type="Rhea" id="RHEA:48348"/>
        <dbReference type="Rhea" id="RHEA-COMP:12068"/>
        <dbReference type="Rhea" id="RHEA-COMP:12069"/>
        <dbReference type="ChEBI" id="CHEBI:65314"/>
        <dbReference type="ChEBI" id="CHEBI:65315"/>
    </reaction>
</comment>
<feature type="domain" description="Pseudouridine synthase RsuA/RluA-like" evidence="4">
    <location>
        <begin position="109"/>
        <end position="173"/>
    </location>
</feature>
<evidence type="ECO:0000256" key="1">
    <source>
        <dbReference type="ARBA" id="ARBA00000073"/>
    </source>
</evidence>
<evidence type="ECO:0000256" key="3">
    <source>
        <dbReference type="ARBA" id="ARBA00033164"/>
    </source>
</evidence>
<accession>A0A5E3ZXB8</accession>
<protein>
    <recommendedName>
        <fullName evidence="2">RNA pseudouridylate synthase</fullName>
    </recommendedName>
    <alternativeName>
        <fullName evidence="3">RNA-uridine isomerase</fullName>
    </alternativeName>
</protein>
<evidence type="ECO:0000256" key="2">
    <source>
        <dbReference type="ARBA" id="ARBA00031870"/>
    </source>
</evidence>
<organism evidence="5 6">
    <name type="scientific">Lawsonella clevelandensis</name>
    <dbReference type="NCBI Taxonomy" id="1528099"/>
    <lineage>
        <taxon>Bacteria</taxon>
        <taxon>Bacillati</taxon>
        <taxon>Actinomycetota</taxon>
        <taxon>Actinomycetes</taxon>
        <taxon>Mycobacteriales</taxon>
        <taxon>Lawsonellaceae</taxon>
        <taxon>Lawsonella</taxon>
    </lineage>
</organism>
<sequence length="176" mass="19210">MGTTLHPTPHRPLPLRDGVDPVCFRLPQHLPAAWEGRPAASILLERFDRSQDFLAAQLAAGTIVDDDGHPITATTPARGGLALWSYRPLPAHEPIVPLDMPILYRDDTLLVIDKPHFLPTIPRGRYVTHTALVQLRRQLAAAGDTAAAAAITPAHRLDRLTAGVLLFTLRKDARGP</sequence>
<dbReference type="InterPro" id="IPR050188">
    <property type="entry name" value="RluA_PseudoU_synthase"/>
</dbReference>
<gene>
    <name evidence="5" type="ORF">LC603019_01029</name>
</gene>
<feature type="non-terminal residue" evidence="5">
    <location>
        <position position="176"/>
    </location>
</feature>
<dbReference type="InterPro" id="IPR006224">
    <property type="entry name" value="PsdUridine_synth_RluA-like_CS"/>
</dbReference>
<evidence type="ECO:0000313" key="6">
    <source>
        <dbReference type="Proteomes" id="UP000324288"/>
    </source>
</evidence>
<dbReference type="Proteomes" id="UP000324288">
    <property type="component" value="Chromosome"/>
</dbReference>
<dbReference type="EMBL" id="LR584267">
    <property type="protein sequence ID" value="VHO00902.1"/>
    <property type="molecule type" value="Genomic_DNA"/>
</dbReference>
<reference evidence="5 6" key="1">
    <citation type="submission" date="2019-04" db="EMBL/GenBank/DDBJ databases">
        <authorList>
            <person name="Seth-Smith MB H."/>
            <person name="Seth-Smith H."/>
        </authorList>
    </citation>
    <scope>NUCLEOTIDE SEQUENCE [LARGE SCALE GENOMIC DNA]</scope>
    <source>
        <strain evidence="5">USB-603019</strain>
    </source>
</reference>
<dbReference type="InterPro" id="IPR020103">
    <property type="entry name" value="PsdUridine_synth_cat_dom_sf"/>
</dbReference>
<proteinExistence type="predicted"/>
<dbReference type="PANTHER" id="PTHR21600">
    <property type="entry name" value="MITOCHONDRIAL RNA PSEUDOURIDINE SYNTHASE"/>
    <property type="match status" value="1"/>
</dbReference>
<dbReference type="GO" id="GO:0009982">
    <property type="term" value="F:pseudouridine synthase activity"/>
    <property type="evidence" value="ECO:0007669"/>
    <property type="project" value="InterPro"/>
</dbReference>
<evidence type="ECO:0000313" key="5">
    <source>
        <dbReference type="EMBL" id="VHO00902.1"/>
    </source>
</evidence>
<evidence type="ECO:0000259" key="4">
    <source>
        <dbReference type="Pfam" id="PF00849"/>
    </source>
</evidence>
<dbReference type="RefSeq" id="WP_338419318.1">
    <property type="nucleotide sequence ID" value="NZ_LR584267.1"/>
</dbReference>
<dbReference type="PANTHER" id="PTHR21600:SF84">
    <property type="entry name" value="PSEUDOURIDINE SYNTHASE RSUA_RLUA-LIKE DOMAIN-CONTAINING PROTEIN"/>
    <property type="match status" value="1"/>
</dbReference>
<dbReference type="GO" id="GO:0140098">
    <property type="term" value="F:catalytic activity, acting on RNA"/>
    <property type="evidence" value="ECO:0007669"/>
    <property type="project" value="UniProtKB-ARBA"/>
</dbReference>
<dbReference type="SUPFAM" id="SSF55120">
    <property type="entry name" value="Pseudouridine synthase"/>
    <property type="match status" value="1"/>
</dbReference>
<keyword evidence="6" id="KW-1185">Reference proteome</keyword>
<dbReference type="Pfam" id="PF00849">
    <property type="entry name" value="PseudoU_synth_2"/>
    <property type="match status" value="1"/>
</dbReference>